<keyword evidence="2 5" id="KW-0812">Transmembrane</keyword>
<evidence type="ECO:0000256" key="3">
    <source>
        <dbReference type="ARBA" id="ARBA00022989"/>
    </source>
</evidence>
<dbReference type="RefSeq" id="WP_078388017.1">
    <property type="nucleotide sequence ID" value="NZ_CP012547.1"/>
</dbReference>
<evidence type="ECO:0008006" key="8">
    <source>
        <dbReference type="Google" id="ProtNLM"/>
    </source>
</evidence>
<comment type="caution">
    <text evidence="6">The sequence shown here is derived from an EMBL/GenBank/DDBJ whole genome shotgun (WGS) entry which is preliminary data.</text>
</comment>
<organism evidence="6 7">
    <name type="scientific">Campylobacter pinnipediorum subsp. pinnipediorum</name>
    <dbReference type="NCBI Taxonomy" id="1660067"/>
    <lineage>
        <taxon>Bacteria</taxon>
        <taxon>Pseudomonadati</taxon>
        <taxon>Campylobacterota</taxon>
        <taxon>Epsilonproteobacteria</taxon>
        <taxon>Campylobacterales</taxon>
        <taxon>Campylobacteraceae</taxon>
        <taxon>Campylobacter</taxon>
    </lineage>
</organism>
<feature type="transmembrane region" description="Helical" evidence="5">
    <location>
        <begin position="41"/>
        <end position="60"/>
    </location>
</feature>
<dbReference type="Proteomes" id="UP000189728">
    <property type="component" value="Unassembled WGS sequence"/>
</dbReference>
<accession>A0AAX0L9S5</accession>
<evidence type="ECO:0000256" key="4">
    <source>
        <dbReference type="ARBA" id="ARBA00023136"/>
    </source>
</evidence>
<feature type="transmembrane region" description="Helical" evidence="5">
    <location>
        <begin position="67"/>
        <end position="90"/>
    </location>
</feature>
<evidence type="ECO:0000256" key="5">
    <source>
        <dbReference type="SAM" id="Phobius"/>
    </source>
</evidence>
<dbReference type="AlphaFoldDB" id="A0AAX0L9S5"/>
<keyword evidence="3 5" id="KW-1133">Transmembrane helix</keyword>
<dbReference type="InterPro" id="IPR052527">
    <property type="entry name" value="Metal_cation-efflux_comp"/>
</dbReference>
<reference evidence="6 7" key="1">
    <citation type="submission" date="2016-08" db="EMBL/GenBank/DDBJ databases">
        <title>Campylobacter species from sea mammals.</title>
        <authorList>
            <person name="Gilbert M.J."/>
            <person name="Byrne B.A."/>
            <person name="Zomer A.L."/>
            <person name="Wagenaar J.A."/>
        </authorList>
    </citation>
    <scope>NUCLEOTIDE SEQUENCE [LARGE SCALE GENOMIC DNA]</scope>
    <source>
        <strain evidence="6 7">1105248</strain>
    </source>
</reference>
<keyword evidence="4 5" id="KW-0472">Membrane</keyword>
<evidence type="ECO:0000313" key="7">
    <source>
        <dbReference type="Proteomes" id="UP000189728"/>
    </source>
</evidence>
<dbReference type="Gene3D" id="1.20.120.1630">
    <property type="match status" value="1"/>
</dbReference>
<dbReference type="PANTHER" id="PTHR43847">
    <property type="entry name" value="BLL3993 PROTEIN"/>
    <property type="match status" value="1"/>
</dbReference>
<evidence type="ECO:0000256" key="1">
    <source>
        <dbReference type="ARBA" id="ARBA00004141"/>
    </source>
</evidence>
<evidence type="ECO:0000256" key="2">
    <source>
        <dbReference type="ARBA" id="ARBA00022692"/>
    </source>
</evidence>
<gene>
    <name evidence="6" type="ORF">BFG04_04705</name>
</gene>
<evidence type="ECO:0000313" key="6">
    <source>
        <dbReference type="EMBL" id="OPA76390.1"/>
    </source>
</evidence>
<proteinExistence type="predicted"/>
<comment type="subcellular location">
    <subcellularLocation>
        <location evidence="1">Membrane</location>
        <topology evidence="1">Multi-pass membrane protein</topology>
    </subcellularLocation>
</comment>
<dbReference type="GO" id="GO:0016020">
    <property type="term" value="C:membrane"/>
    <property type="evidence" value="ECO:0007669"/>
    <property type="project" value="UniProtKB-SubCell"/>
</dbReference>
<name>A0AAX0L9S5_9BACT</name>
<sequence>MIYIIVAVVFVIRLVFLKVSIKNEKEILANGGKEYSVANSKRLTVLHILFYIFAVVEALVSGANFDIISGIGAGLLVFSMIMLYVVIRLLKGIWTVKLMLVKDHKFNNHWLFRVVKHPNYFLNIIPELIGLCMLCHALYVGIVLGVFYALVLGIRIKDENKLLNEVIIPNSCK</sequence>
<dbReference type="GO" id="GO:0004671">
    <property type="term" value="F:protein C-terminal S-isoprenylcysteine carboxyl O-methyltransferase activity"/>
    <property type="evidence" value="ECO:0007669"/>
    <property type="project" value="InterPro"/>
</dbReference>
<dbReference type="InterPro" id="IPR007269">
    <property type="entry name" value="ICMT_MeTrfase"/>
</dbReference>
<protein>
    <recommendedName>
        <fullName evidence="8">Isoprenylcysteine carboxyl methyltransferase family protein</fullName>
    </recommendedName>
</protein>
<dbReference type="Pfam" id="PF04140">
    <property type="entry name" value="ICMT"/>
    <property type="match status" value="1"/>
</dbReference>
<feature type="transmembrane region" description="Helical" evidence="5">
    <location>
        <begin position="128"/>
        <end position="151"/>
    </location>
</feature>
<dbReference type="PANTHER" id="PTHR43847:SF1">
    <property type="entry name" value="BLL3993 PROTEIN"/>
    <property type="match status" value="1"/>
</dbReference>
<dbReference type="EMBL" id="MCRK01000039">
    <property type="protein sequence ID" value="OPA76390.1"/>
    <property type="molecule type" value="Genomic_DNA"/>
</dbReference>